<keyword evidence="7" id="KW-0732">Signal</keyword>
<dbReference type="AlphaFoldDB" id="A0A1X3EUM9"/>
<evidence type="ECO:0000256" key="7">
    <source>
        <dbReference type="SAM" id="SignalP"/>
    </source>
</evidence>
<keyword evidence="5 6" id="KW-0472">Membrane</keyword>
<gene>
    <name evidence="9" type="ORF">BST63_09205</name>
    <name evidence="8" type="ORF">BSZ18_38500</name>
</gene>
<evidence type="ECO:0000256" key="3">
    <source>
        <dbReference type="ARBA" id="ARBA00022692"/>
    </source>
</evidence>
<evidence type="ECO:0000256" key="2">
    <source>
        <dbReference type="ARBA" id="ARBA00022475"/>
    </source>
</evidence>
<proteinExistence type="predicted"/>
<name>A0A1X3EUM9_9BRAD</name>
<evidence type="ECO:0000256" key="6">
    <source>
        <dbReference type="SAM" id="Phobius"/>
    </source>
</evidence>
<evidence type="ECO:0000313" key="10">
    <source>
        <dbReference type="Proteomes" id="UP000193553"/>
    </source>
</evidence>
<sequence>MPALSFAALLLALLAAPADAHGLSDVDPGSLWSYDPWLMAPLYAVGIGFYVGTQRLWHHAGGGRGVSFRQVAAFWTGWLVAALAVTSPLHWLGERLFTAHMIEHELLMVVAAPLMAYARINGPLLWSLPARLRPAAGRMLNWPILAWPWRFVSHPMSATILHGAALWVWHAPPLYAWALENTAIHRLQHISFFATALLFWWVLLHGRGQGRSTRIRDGIAVACLFITILHSGVLGALLTVSPRLWIPGQGALAGEFGLSALEDQQLAGILMWVPMGLLYTGAALFFAHRWLTANGGHSRLPLPSTSGLSDAA</sequence>
<feature type="chain" id="PRO_5011905733" description="Cytochrome c oxidase assembly factor CtaG" evidence="7">
    <location>
        <begin position="21"/>
        <end position="312"/>
    </location>
</feature>
<evidence type="ECO:0000256" key="4">
    <source>
        <dbReference type="ARBA" id="ARBA00022989"/>
    </source>
</evidence>
<comment type="subcellular location">
    <subcellularLocation>
        <location evidence="1">Cell membrane</location>
        <topology evidence="1">Multi-pass membrane protein</topology>
    </subcellularLocation>
</comment>
<feature type="signal peptide" evidence="7">
    <location>
        <begin position="1"/>
        <end position="20"/>
    </location>
</feature>
<feature type="transmembrane region" description="Helical" evidence="6">
    <location>
        <begin position="189"/>
        <end position="206"/>
    </location>
</feature>
<feature type="transmembrane region" description="Helical" evidence="6">
    <location>
        <begin position="106"/>
        <end position="126"/>
    </location>
</feature>
<dbReference type="Proteomes" id="UP000193553">
    <property type="component" value="Unassembled WGS sequence"/>
</dbReference>
<evidence type="ECO:0000313" key="11">
    <source>
        <dbReference type="Proteomes" id="UP000193884"/>
    </source>
</evidence>
<feature type="transmembrane region" description="Helical" evidence="6">
    <location>
        <begin position="36"/>
        <end position="52"/>
    </location>
</feature>
<keyword evidence="4 6" id="KW-1133">Transmembrane helix</keyword>
<evidence type="ECO:0000256" key="5">
    <source>
        <dbReference type="ARBA" id="ARBA00023136"/>
    </source>
</evidence>
<dbReference type="EMBL" id="NAFK01000147">
    <property type="protein sequence ID" value="OSJ31598.1"/>
    <property type="molecule type" value="Genomic_DNA"/>
</dbReference>
<dbReference type="RefSeq" id="WP_085348955.1">
    <property type="nucleotide sequence ID" value="NZ_NAEX01000159.1"/>
</dbReference>
<organism evidence="8 10">
    <name type="scientific">Bradyrhizobium canariense</name>
    <dbReference type="NCBI Taxonomy" id="255045"/>
    <lineage>
        <taxon>Bacteria</taxon>
        <taxon>Pseudomonadati</taxon>
        <taxon>Pseudomonadota</taxon>
        <taxon>Alphaproteobacteria</taxon>
        <taxon>Hyphomicrobiales</taxon>
        <taxon>Nitrobacteraceae</taxon>
        <taxon>Bradyrhizobium</taxon>
    </lineage>
</organism>
<dbReference type="OrthoDB" id="259025at2"/>
<evidence type="ECO:0008006" key="12">
    <source>
        <dbReference type="Google" id="ProtNLM"/>
    </source>
</evidence>
<evidence type="ECO:0000313" key="8">
    <source>
        <dbReference type="EMBL" id="OSJ01698.1"/>
    </source>
</evidence>
<protein>
    <recommendedName>
        <fullName evidence="12">Cytochrome c oxidase assembly factor CtaG</fullName>
    </recommendedName>
</protein>
<dbReference type="Pfam" id="PF09678">
    <property type="entry name" value="Caa3_CtaG"/>
    <property type="match status" value="1"/>
</dbReference>
<keyword evidence="11" id="KW-1185">Reference proteome</keyword>
<keyword evidence="2" id="KW-1003">Cell membrane</keyword>
<accession>A0A1X3EUM9</accession>
<keyword evidence="3 6" id="KW-0812">Transmembrane</keyword>
<dbReference type="InterPro" id="IPR019108">
    <property type="entry name" value="Caa3_assmbl_CtaG-rel"/>
</dbReference>
<dbReference type="Proteomes" id="UP000193884">
    <property type="component" value="Unassembled WGS sequence"/>
</dbReference>
<dbReference type="GO" id="GO:0005886">
    <property type="term" value="C:plasma membrane"/>
    <property type="evidence" value="ECO:0007669"/>
    <property type="project" value="UniProtKB-SubCell"/>
</dbReference>
<dbReference type="EMBL" id="NAFI01000190">
    <property type="protein sequence ID" value="OSJ01698.1"/>
    <property type="molecule type" value="Genomic_DNA"/>
</dbReference>
<reference evidence="10 11" key="1">
    <citation type="submission" date="2017-03" db="EMBL/GenBank/DDBJ databases">
        <title>Whole genome sequences of fourteen strains of Bradyrhizobium canariense and one strain of Bradyrhizobium japonicum isolated from Lupinus (Papilionoideae: Genisteae) species in Algeria.</title>
        <authorList>
            <person name="Crovadore J."/>
            <person name="Chekireb D."/>
            <person name="Brachmann A."/>
            <person name="Chablais R."/>
            <person name="Cochard B."/>
            <person name="Lefort F."/>
        </authorList>
    </citation>
    <scope>NUCLEOTIDE SEQUENCE [LARGE SCALE GENOMIC DNA]</scope>
    <source>
        <strain evidence="8 10">UBMA195</strain>
        <strain evidence="9 11">UBMAN05</strain>
    </source>
</reference>
<feature type="transmembrane region" description="Helical" evidence="6">
    <location>
        <begin position="218"/>
        <end position="246"/>
    </location>
</feature>
<evidence type="ECO:0000313" key="9">
    <source>
        <dbReference type="EMBL" id="OSJ31598.1"/>
    </source>
</evidence>
<feature type="transmembrane region" description="Helical" evidence="6">
    <location>
        <begin position="266"/>
        <end position="287"/>
    </location>
</feature>
<feature type="transmembrane region" description="Helical" evidence="6">
    <location>
        <begin position="147"/>
        <end position="169"/>
    </location>
</feature>
<evidence type="ECO:0000256" key="1">
    <source>
        <dbReference type="ARBA" id="ARBA00004651"/>
    </source>
</evidence>
<feature type="transmembrane region" description="Helical" evidence="6">
    <location>
        <begin position="72"/>
        <end position="91"/>
    </location>
</feature>
<comment type="caution">
    <text evidence="8">The sequence shown here is derived from an EMBL/GenBank/DDBJ whole genome shotgun (WGS) entry which is preliminary data.</text>
</comment>